<protein>
    <recommendedName>
        <fullName evidence="5">OpgC protein</fullName>
    </recommendedName>
</protein>
<evidence type="ECO:0000256" key="2">
    <source>
        <dbReference type="SAM" id="Phobius"/>
    </source>
</evidence>
<feature type="region of interest" description="Disordered" evidence="1">
    <location>
        <begin position="1"/>
        <end position="42"/>
    </location>
</feature>
<dbReference type="STRING" id="407234.SAMN05421795_10565"/>
<organism evidence="3 4">
    <name type="scientific">Phaeovulum vinaykumarii</name>
    <dbReference type="NCBI Taxonomy" id="407234"/>
    <lineage>
        <taxon>Bacteria</taxon>
        <taxon>Pseudomonadati</taxon>
        <taxon>Pseudomonadota</taxon>
        <taxon>Alphaproteobacteria</taxon>
        <taxon>Rhodobacterales</taxon>
        <taxon>Paracoccaceae</taxon>
        <taxon>Phaeovulum</taxon>
    </lineage>
</organism>
<feature type="transmembrane region" description="Helical" evidence="2">
    <location>
        <begin position="314"/>
        <end position="334"/>
    </location>
</feature>
<gene>
    <name evidence="3" type="ORF">SAMN05421795_10565</name>
</gene>
<feature type="transmembrane region" description="Helical" evidence="2">
    <location>
        <begin position="264"/>
        <end position="282"/>
    </location>
</feature>
<feature type="transmembrane region" description="Helical" evidence="2">
    <location>
        <begin position="380"/>
        <end position="398"/>
    </location>
</feature>
<dbReference type="OrthoDB" id="9775975at2"/>
<dbReference type="Pfam" id="PF10129">
    <property type="entry name" value="OpgC_C"/>
    <property type="match status" value="1"/>
</dbReference>
<feature type="transmembrane region" description="Helical" evidence="2">
    <location>
        <begin position="47"/>
        <end position="64"/>
    </location>
</feature>
<feature type="transmembrane region" description="Helical" evidence="2">
    <location>
        <begin position="354"/>
        <end position="374"/>
    </location>
</feature>
<dbReference type="RefSeq" id="WP_083947729.1">
    <property type="nucleotide sequence ID" value="NZ_FTOM01000005.1"/>
</dbReference>
<feature type="transmembrane region" description="Helical" evidence="2">
    <location>
        <begin position="202"/>
        <end position="220"/>
    </location>
</feature>
<dbReference type="Proteomes" id="UP000186098">
    <property type="component" value="Unassembled WGS sequence"/>
</dbReference>
<feature type="transmembrane region" description="Helical" evidence="2">
    <location>
        <begin position="122"/>
        <end position="142"/>
    </location>
</feature>
<feature type="transmembrane region" description="Helical" evidence="2">
    <location>
        <begin position="232"/>
        <end position="252"/>
    </location>
</feature>
<keyword evidence="2" id="KW-1133">Transmembrane helix</keyword>
<sequence>MADITPAPKGQGRAAPPRPTQPTQAQPARAQPTQAQPARARTRDPRLDVFRGLALITIFINHMPGTVFEDYTSRNFGFSDAAEAFVLMSGVAAGIAYAPGLLRRPLWPGLAHVWGRSWTLYLVHLFVTFWVMAVVAAGALWLDVTALLGKNNFGPVFQKPLDVMVGLPTLGHQFGYVNILPMYAVLLLGAPVMVWIAAWRKWAALAVSISIWVLAGQFRLNLPNYPNAGGWFFNPISWQLIFTVGLLTGMSLREGKRFVPRRGWLQALSGGFLVLALVWMKWDPMSSYMNRTLHAAYKAGVPFYLAGFDKTYLALPRLLHILALAYFLSSFGVVRRVCAMRWLEPVSVMGRQALPVFAFGTILSLTGQVLKGAFPPAWQLDAGLIAGGIVVLWALAVLRERARIRPAKPATAAPAPAATSPDSVAQAAA</sequence>
<feature type="region of interest" description="Disordered" evidence="1">
    <location>
        <begin position="410"/>
        <end position="429"/>
    </location>
</feature>
<name>A0A1N7M1Q8_9RHOB</name>
<dbReference type="InterPro" id="IPR014550">
    <property type="entry name" value="UCP028704_OpgC"/>
</dbReference>
<dbReference type="PIRSF" id="PIRSF028704">
    <property type="entry name" value="UPC028704"/>
    <property type="match status" value="1"/>
</dbReference>
<evidence type="ECO:0000313" key="3">
    <source>
        <dbReference type="EMBL" id="SIS79993.1"/>
    </source>
</evidence>
<dbReference type="PANTHER" id="PTHR38592:SF3">
    <property type="entry name" value="BLL4819 PROTEIN"/>
    <property type="match status" value="1"/>
</dbReference>
<dbReference type="EMBL" id="FTOM01000005">
    <property type="protein sequence ID" value="SIS79993.1"/>
    <property type="molecule type" value="Genomic_DNA"/>
</dbReference>
<reference evidence="4" key="1">
    <citation type="submission" date="2017-01" db="EMBL/GenBank/DDBJ databases">
        <authorList>
            <person name="Varghese N."/>
            <person name="Submissions S."/>
        </authorList>
    </citation>
    <scope>NUCLEOTIDE SEQUENCE [LARGE SCALE GENOMIC DNA]</scope>
    <source>
        <strain evidence="4">DSM 18714</strain>
    </source>
</reference>
<feature type="transmembrane region" description="Helical" evidence="2">
    <location>
        <begin position="84"/>
        <end position="102"/>
    </location>
</feature>
<feature type="transmembrane region" description="Helical" evidence="2">
    <location>
        <begin position="174"/>
        <end position="195"/>
    </location>
</feature>
<keyword evidence="2" id="KW-0472">Membrane</keyword>
<feature type="compositionally biased region" description="Low complexity" evidence="1">
    <location>
        <begin position="21"/>
        <end position="39"/>
    </location>
</feature>
<evidence type="ECO:0000256" key="1">
    <source>
        <dbReference type="SAM" id="MobiDB-lite"/>
    </source>
</evidence>
<dbReference type="AlphaFoldDB" id="A0A1N7M1Q8"/>
<accession>A0A1N7M1Q8</accession>
<keyword evidence="4" id="KW-1185">Reference proteome</keyword>
<keyword evidence="2" id="KW-0812">Transmembrane</keyword>
<dbReference type="PANTHER" id="PTHR38592">
    <property type="entry name" value="BLL4819 PROTEIN"/>
    <property type="match status" value="1"/>
</dbReference>
<evidence type="ECO:0008006" key="5">
    <source>
        <dbReference type="Google" id="ProtNLM"/>
    </source>
</evidence>
<evidence type="ECO:0000313" key="4">
    <source>
        <dbReference type="Proteomes" id="UP000186098"/>
    </source>
</evidence>
<proteinExistence type="predicted"/>